<evidence type="ECO:0000313" key="3">
    <source>
        <dbReference type="EMBL" id="EXC21529.1"/>
    </source>
</evidence>
<dbReference type="PANTHER" id="PTHR23155:SF1205">
    <property type="entry name" value="DISEASE RESISTANCE PROTEIN RPM1"/>
    <property type="match status" value="1"/>
</dbReference>
<dbReference type="GO" id="GO:0098542">
    <property type="term" value="P:defense response to other organism"/>
    <property type="evidence" value="ECO:0007669"/>
    <property type="project" value="TreeGrafter"/>
</dbReference>
<dbReference type="Proteomes" id="UP000030645">
    <property type="component" value="Unassembled WGS sequence"/>
</dbReference>
<accession>W9S221</accession>
<dbReference type="PANTHER" id="PTHR23155">
    <property type="entry name" value="DISEASE RESISTANCE PROTEIN RP"/>
    <property type="match status" value="1"/>
</dbReference>
<dbReference type="InterPro" id="IPR058922">
    <property type="entry name" value="WHD_DRP"/>
</dbReference>
<name>W9S221_9ROSA</name>
<keyword evidence="1" id="KW-0677">Repeat</keyword>
<dbReference type="InterPro" id="IPR044974">
    <property type="entry name" value="Disease_R_plants"/>
</dbReference>
<feature type="domain" description="Disease resistance protein winged helix" evidence="2">
    <location>
        <begin position="1"/>
        <end position="43"/>
    </location>
</feature>
<dbReference type="EMBL" id="KE345945">
    <property type="protein sequence ID" value="EXC21529.1"/>
    <property type="molecule type" value="Genomic_DNA"/>
</dbReference>
<evidence type="ECO:0000313" key="4">
    <source>
        <dbReference type="Proteomes" id="UP000030645"/>
    </source>
</evidence>
<dbReference type="AlphaFoldDB" id="W9S221"/>
<gene>
    <name evidence="3" type="ORF">L484_014884</name>
</gene>
<keyword evidence="4" id="KW-1185">Reference proteome</keyword>
<dbReference type="Gene3D" id="3.80.10.10">
    <property type="entry name" value="Ribonuclease Inhibitor"/>
    <property type="match status" value="1"/>
</dbReference>
<organism evidence="3 4">
    <name type="scientific">Morus notabilis</name>
    <dbReference type="NCBI Taxonomy" id="981085"/>
    <lineage>
        <taxon>Eukaryota</taxon>
        <taxon>Viridiplantae</taxon>
        <taxon>Streptophyta</taxon>
        <taxon>Embryophyta</taxon>
        <taxon>Tracheophyta</taxon>
        <taxon>Spermatophyta</taxon>
        <taxon>Magnoliopsida</taxon>
        <taxon>eudicotyledons</taxon>
        <taxon>Gunneridae</taxon>
        <taxon>Pentapetalae</taxon>
        <taxon>rosids</taxon>
        <taxon>fabids</taxon>
        <taxon>Rosales</taxon>
        <taxon>Moraceae</taxon>
        <taxon>Moreae</taxon>
        <taxon>Morus</taxon>
    </lineage>
</organism>
<reference evidence="4" key="1">
    <citation type="submission" date="2013-01" db="EMBL/GenBank/DDBJ databases">
        <title>Draft Genome Sequence of a Mulberry Tree, Morus notabilis C.K. Schneid.</title>
        <authorList>
            <person name="He N."/>
            <person name="Zhao S."/>
        </authorList>
    </citation>
    <scope>NUCLEOTIDE SEQUENCE</scope>
</reference>
<dbReference type="InterPro" id="IPR032675">
    <property type="entry name" value="LRR_dom_sf"/>
</dbReference>
<evidence type="ECO:0000256" key="1">
    <source>
        <dbReference type="ARBA" id="ARBA00022737"/>
    </source>
</evidence>
<proteinExistence type="predicted"/>
<evidence type="ECO:0000259" key="2">
    <source>
        <dbReference type="Pfam" id="PF23559"/>
    </source>
</evidence>
<dbReference type="SUPFAM" id="SSF52058">
    <property type="entry name" value="L domain-like"/>
    <property type="match status" value="1"/>
</dbReference>
<protein>
    <recommendedName>
        <fullName evidence="2">Disease resistance protein winged helix domain-containing protein</fullName>
    </recommendedName>
</protein>
<sequence>MEAEGRKCFDNLAMRSLFQDFEHDFDVSIIKRCKMHDLVHDFVQLLTLNEFSTVTMKENIAQKEDLMIHTRHLTLVLSSDSEGQITELSILKKMKNLRTHVVRSFNTDKIGPEHISTIGNLYNLQTLILRSCGDPEAFEGLPKEIGKLGNLWMLSLEFGISHNSDKFQLRDLSKLNNLRNLDIRRSEESGHTGGPMLNENRILYSLEPSFSPSGEKRAAQENALEAFQRYPNLQYLGVVLYCGHCSPNCVMTLANLKT</sequence>
<dbReference type="Pfam" id="PF23559">
    <property type="entry name" value="WHD_DRP"/>
    <property type="match status" value="1"/>
</dbReference>